<dbReference type="AlphaFoldDB" id="A0A9P4UID3"/>
<protein>
    <submittedName>
        <fullName evidence="8">RING/U-box</fullName>
    </submittedName>
</protein>
<reference evidence="8" key="1">
    <citation type="journal article" date="2020" name="Stud. Mycol.">
        <title>101 Dothideomycetes genomes: a test case for predicting lifestyles and emergence of pathogens.</title>
        <authorList>
            <person name="Haridas S."/>
            <person name="Albert R."/>
            <person name="Binder M."/>
            <person name="Bloem J."/>
            <person name="Labutti K."/>
            <person name="Salamov A."/>
            <person name="Andreopoulos B."/>
            <person name="Baker S."/>
            <person name="Barry K."/>
            <person name="Bills G."/>
            <person name="Bluhm B."/>
            <person name="Cannon C."/>
            <person name="Castanera R."/>
            <person name="Culley D."/>
            <person name="Daum C."/>
            <person name="Ezra D."/>
            <person name="Gonzalez J."/>
            <person name="Henrissat B."/>
            <person name="Kuo A."/>
            <person name="Liang C."/>
            <person name="Lipzen A."/>
            <person name="Lutzoni F."/>
            <person name="Magnuson J."/>
            <person name="Mondo S."/>
            <person name="Nolan M."/>
            <person name="Ohm R."/>
            <person name="Pangilinan J."/>
            <person name="Park H.-J."/>
            <person name="Ramirez L."/>
            <person name="Alfaro M."/>
            <person name="Sun H."/>
            <person name="Tritt A."/>
            <person name="Yoshinaga Y."/>
            <person name="Zwiers L.-H."/>
            <person name="Turgeon B."/>
            <person name="Goodwin S."/>
            <person name="Spatafora J."/>
            <person name="Crous P."/>
            <person name="Grigoriev I."/>
        </authorList>
    </citation>
    <scope>NUCLEOTIDE SEQUENCE</scope>
    <source>
        <strain evidence="8">CBS 690.94</strain>
    </source>
</reference>
<dbReference type="InterPro" id="IPR001841">
    <property type="entry name" value="Znf_RING"/>
</dbReference>
<dbReference type="SMART" id="SM00184">
    <property type="entry name" value="RING"/>
    <property type="match status" value="1"/>
</dbReference>
<dbReference type="PANTHER" id="PTHR22763">
    <property type="entry name" value="RING ZINC FINGER PROTEIN"/>
    <property type="match status" value="1"/>
</dbReference>
<evidence type="ECO:0000256" key="5">
    <source>
        <dbReference type="ARBA" id="ARBA00022833"/>
    </source>
</evidence>
<dbReference type="SUPFAM" id="SSF57850">
    <property type="entry name" value="RING/U-box"/>
    <property type="match status" value="1"/>
</dbReference>
<evidence type="ECO:0000256" key="1">
    <source>
        <dbReference type="ARBA" id="ARBA00004906"/>
    </source>
</evidence>
<keyword evidence="4" id="KW-0833">Ubl conjugation pathway</keyword>
<evidence type="ECO:0000313" key="9">
    <source>
        <dbReference type="Proteomes" id="UP000799764"/>
    </source>
</evidence>
<dbReference type="OrthoDB" id="21204at2759"/>
<dbReference type="Pfam" id="PF12678">
    <property type="entry name" value="zf-rbx1"/>
    <property type="match status" value="1"/>
</dbReference>
<accession>A0A9P4UID3</accession>
<dbReference type="GO" id="GO:0008270">
    <property type="term" value="F:zinc ion binding"/>
    <property type="evidence" value="ECO:0007669"/>
    <property type="project" value="UniProtKB-KW"/>
</dbReference>
<sequence length="178" mass="19824">MSSLSTLEQFVTEARAIGMDLDAPIEDTTTPIEELRNTLEELRDTFESISAPAAVRAPTLPRTKQISLEQLEAASKYLTSAPEDNECAICITELVAADNKAEDNLETSHQTSTAIRLDTCGHVFHSGCILEWMKESNTCPFCRRKVCEEHTKEMEGRGSPIGWSDEEDFWAAGLLWLD</sequence>
<gene>
    <name evidence="8" type="ORF">P171DRAFT_439151</name>
</gene>
<keyword evidence="2" id="KW-0479">Metal-binding</keyword>
<organism evidence="8 9">
    <name type="scientific">Karstenula rhodostoma CBS 690.94</name>
    <dbReference type="NCBI Taxonomy" id="1392251"/>
    <lineage>
        <taxon>Eukaryota</taxon>
        <taxon>Fungi</taxon>
        <taxon>Dikarya</taxon>
        <taxon>Ascomycota</taxon>
        <taxon>Pezizomycotina</taxon>
        <taxon>Dothideomycetes</taxon>
        <taxon>Pleosporomycetidae</taxon>
        <taxon>Pleosporales</taxon>
        <taxon>Massarineae</taxon>
        <taxon>Didymosphaeriaceae</taxon>
        <taxon>Karstenula</taxon>
    </lineage>
</organism>
<dbReference type="EMBL" id="MU001493">
    <property type="protein sequence ID" value="KAF2450518.1"/>
    <property type="molecule type" value="Genomic_DNA"/>
</dbReference>
<name>A0A9P4UID3_9PLEO</name>
<evidence type="ECO:0000256" key="3">
    <source>
        <dbReference type="ARBA" id="ARBA00022771"/>
    </source>
</evidence>
<dbReference type="GO" id="GO:0012505">
    <property type="term" value="C:endomembrane system"/>
    <property type="evidence" value="ECO:0007669"/>
    <property type="project" value="TreeGrafter"/>
</dbReference>
<dbReference type="InterPro" id="IPR050731">
    <property type="entry name" value="HRD1_E3_ubiq-ligases"/>
</dbReference>
<keyword evidence="5" id="KW-0862">Zinc</keyword>
<evidence type="ECO:0000256" key="4">
    <source>
        <dbReference type="ARBA" id="ARBA00022786"/>
    </source>
</evidence>
<dbReference type="PANTHER" id="PTHR22763:SF162">
    <property type="entry name" value="TRANSMEMBRANE E3 UBIQUITIN-PROTEIN LIGASE 1"/>
    <property type="match status" value="1"/>
</dbReference>
<proteinExistence type="predicted"/>
<keyword evidence="9" id="KW-1185">Reference proteome</keyword>
<comment type="caution">
    <text evidence="8">The sequence shown here is derived from an EMBL/GenBank/DDBJ whole genome shotgun (WGS) entry which is preliminary data.</text>
</comment>
<evidence type="ECO:0000256" key="2">
    <source>
        <dbReference type="ARBA" id="ARBA00022723"/>
    </source>
</evidence>
<dbReference type="Proteomes" id="UP000799764">
    <property type="component" value="Unassembled WGS sequence"/>
</dbReference>
<feature type="domain" description="RING-type" evidence="7">
    <location>
        <begin position="87"/>
        <end position="143"/>
    </location>
</feature>
<evidence type="ECO:0000256" key="6">
    <source>
        <dbReference type="PROSITE-ProRule" id="PRU00175"/>
    </source>
</evidence>
<keyword evidence="3 6" id="KW-0863">Zinc-finger</keyword>
<dbReference type="PROSITE" id="PS50089">
    <property type="entry name" value="ZF_RING_2"/>
    <property type="match status" value="1"/>
</dbReference>
<dbReference type="GO" id="GO:0043161">
    <property type="term" value="P:proteasome-mediated ubiquitin-dependent protein catabolic process"/>
    <property type="evidence" value="ECO:0007669"/>
    <property type="project" value="TreeGrafter"/>
</dbReference>
<dbReference type="InterPro" id="IPR024766">
    <property type="entry name" value="Znf_RING_H2"/>
</dbReference>
<comment type="pathway">
    <text evidence="1">Protein modification; protein ubiquitination.</text>
</comment>
<dbReference type="GO" id="GO:0061630">
    <property type="term" value="F:ubiquitin protein ligase activity"/>
    <property type="evidence" value="ECO:0007669"/>
    <property type="project" value="TreeGrafter"/>
</dbReference>
<dbReference type="InterPro" id="IPR013083">
    <property type="entry name" value="Znf_RING/FYVE/PHD"/>
</dbReference>
<evidence type="ECO:0000259" key="7">
    <source>
        <dbReference type="PROSITE" id="PS50089"/>
    </source>
</evidence>
<evidence type="ECO:0000313" key="8">
    <source>
        <dbReference type="EMBL" id="KAF2450518.1"/>
    </source>
</evidence>
<dbReference type="Gene3D" id="3.30.40.10">
    <property type="entry name" value="Zinc/RING finger domain, C3HC4 (zinc finger)"/>
    <property type="match status" value="1"/>
</dbReference>